<dbReference type="PROSITE" id="PS00107">
    <property type="entry name" value="PROTEIN_KINASE_ATP"/>
    <property type="match status" value="1"/>
</dbReference>
<dbReference type="SUPFAM" id="SSF49265">
    <property type="entry name" value="Fibronectin type III"/>
    <property type="match status" value="9"/>
</dbReference>
<evidence type="ECO:0000256" key="3">
    <source>
        <dbReference type="ARBA" id="ARBA00022741"/>
    </source>
</evidence>
<dbReference type="InterPro" id="IPR011009">
    <property type="entry name" value="Kinase-like_dom_sf"/>
</dbReference>
<protein>
    <submittedName>
        <fullName evidence="11">UNC22-like protein</fullName>
    </submittedName>
</protein>
<feature type="region of interest" description="Disordered" evidence="7">
    <location>
        <begin position="1313"/>
        <end position="1361"/>
    </location>
</feature>
<feature type="compositionally biased region" description="Basic and acidic residues" evidence="7">
    <location>
        <begin position="769"/>
        <end position="974"/>
    </location>
</feature>
<feature type="region of interest" description="Disordered" evidence="7">
    <location>
        <begin position="4775"/>
        <end position="4839"/>
    </location>
</feature>
<accession>A0ABY7E9L0</accession>
<dbReference type="PANTHER" id="PTHR13817">
    <property type="entry name" value="TITIN"/>
    <property type="match status" value="1"/>
</dbReference>
<feature type="region of interest" description="Disordered" evidence="7">
    <location>
        <begin position="769"/>
        <end position="1013"/>
    </location>
</feature>
<feature type="compositionally biased region" description="Basic and acidic residues" evidence="7">
    <location>
        <begin position="4089"/>
        <end position="4121"/>
    </location>
</feature>
<dbReference type="InterPro" id="IPR007110">
    <property type="entry name" value="Ig-like_dom"/>
</dbReference>
<reference evidence="11" key="1">
    <citation type="submission" date="2022-11" db="EMBL/GenBank/DDBJ databases">
        <title>Centuries of genome instability and evolution in soft-shell clam transmissible cancer (bioRxiv).</title>
        <authorList>
            <person name="Hart S.F.M."/>
            <person name="Yonemitsu M.A."/>
            <person name="Giersch R.M."/>
            <person name="Beal B.F."/>
            <person name="Arriagada G."/>
            <person name="Davis B.W."/>
            <person name="Ostrander E.A."/>
            <person name="Goff S.P."/>
            <person name="Metzger M.J."/>
        </authorList>
    </citation>
    <scope>NUCLEOTIDE SEQUENCE</scope>
    <source>
        <strain evidence="11">MELC-2E11</strain>
        <tissue evidence="11">Siphon/mantle</tissue>
    </source>
</reference>
<feature type="domain" description="Fibronectin type-III" evidence="10">
    <location>
        <begin position="3146"/>
        <end position="3240"/>
    </location>
</feature>
<proteinExistence type="inferred from homology"/>
<dbReference type="Pfam" id="PF00041">
    <property type="entry name" value="fn3"/>
    <property type="match status" value="15"/>
</dbReference>
<feature type="domain" description="Ig-like" evidence="9">
    <location>
        <begin position="4479"/>
        <end position="4556"/>
    </location>
</feature>
<gene>
    <name evidence="11" type="ORF">MAR_010394</name>
</gene>
<feature type="domain" description="Fibronectin type-III" evidence="10">
    <location>
        <begin position="3637"/>
        <end position="3731"/>
    </location>
</feature>
<feature type="domain" description="Ig-like" evidence="9">
    <location>
        <begin position="1690"/>
        <end position="1777"/>
    </location>
</feature>
<keyword evidence="2" id="KW-0677">Repeat</keyword>
<name>A0ABY7E9L0_MYAAR</name>
<feature type="domain" description="Fibronectin type-III" evidence="10">
    <location>
        <begin position="1980"/>
        <end position="2069"/>
    </location>
</feature>
<feature type="domain" description="Fibronectin type-III" evidence="10">
    <location>
        <begin position="2275"/>
        <end position="2370"/>
    </location>
</feature>
<evidence type="ECO:0000313" key="11">
    <source>
        <dbReference type="EMBL" id="WAR03836.1"/>
    </source>
</evidence>
<feature type="domain" description="Ig-like" evidence="9">
    <location>
        <begin position="69"/>
        <end position="162"/>
    </location>
</feature>
<dbReference type="InterPro" id="IPR000719">
    <property type="entry name" value="Prot_kinase_dom"/>
</dbReference>
<feature type="domain" description="Ig-like" evidence="9">
    <location>
        <begin position="1785"/>
        <end position="1872"/>
    </location>
</feature>
<feature type="domain" description="Ig-like" evidence="9">
    <location>
        <begin position="282"/>
        <end position="372"/>
    </location>
</feature>
<feature type="compositionally biased region" description="Polar residues" evidence="7">
    <location>
        <begin position="4721"/>
        <end position="4732"/>
    </location>
</feature>
<dbReference type="SUPFAM" id="SSF56112">
    <property type="entry name" value="Protein kinase-like (PK-like)"/>
    <property type="match status" value="1"/>
</dbReference>
<feature type="domain" description="Fibronectin type-III" evidence="10">
    <location>
        <begin position="2848"/>
        <end position="2942"/>
    </location>
</feature>
<feature type="domain" description="Ig-like" evidence="9">
    <location>
        <begin position="4830"/>
        <end position="4918"/>
    </location>
</feature>
<feature type="domain" description="Ig-like" evidence="9">
    <location>
        <begin position="493"/>
        <end position="570"/>
    </location>
</feature>
<evidence type="ECO:0000256" key="2">
    <source>
        <dbReference type="ARBA" id="ARBA00022737"/>
    </source>
</evidence>
<dbReference type="InterPro" id="IPR013783">
    <property type="entry name" value="Ig-like_fold"/>
</dbReference>
<feature type="domain" description="Fibronectin type-III" evidence="10">
    <location>
        <begin position="2172"/>
        <end position="2269"/>
    </location>
</feature>
<feature type="domain" description="Fibronectin type-III" evidence="10">
    <location>
        <begin position="1882"/>
        <end position="1974"/>
    </location>
</feature>
<evidence type="ECO:0000256" key="6">
    <source>
        <dbReference type="PROSITE-ProRule" id="PRU10141"/>
    </source>
</evidence>
<evidence type="ECO:0000256" key="4">
    <source>
        <dbReference type="ARBA" id="ARBA00022840"/>
    </source>
</evidence>
<dbReference type="InterPro" id="IPR003599">
    <property type="entry name" value="Ig_sub"/>
</dbReference>
<dbReference type="Pfam" id="PF07679">
    <property type="entry name" value="I-set"/>
    <property type="match status" value="22"/>
</dbReference>
<feature type="region of interest" description="Disordered" evidence="7">
    <location>
        <begin position="2942"/>
        <end position="2970"/>
    </location>
</feature>
<feature type="domain" description="Ig-like" evidence="9">
    <location>
        <begin position="3912"/>
        <end position="4004"/>
    </location>
</feature>
<feature type="domain" description="Ig-like" evidence="9">
    <location>
        <begin position="386"/>
        <end position="479"/>
    </location>
</feature>
<dbReference type="Gene3D" id="1.10.510.10">
    <property type="entry name" value="Transferase(Phosphotransferase) domain 1"/>
    <property type="match status" value="1"/>
</dbReference>
<dbReference type="InterPro" id="IPR013098">
    <property type="entry name" value="Ig_I-set"/>
</dbReference>
<dbReference type="InterPro" id="IPR003598">
    <property type="entry name" value="Ig_sub2"/>
</dbReference>
<feature type="domain" description="Ig-like" evidence="9">
    <location>
        <begin position="3448"/>
        <end position="3539"/>
    </location>
</feature>
<dbReference type="Proteomes" id="UP001164746">
    <property type="component" value="Chromosome 4"/>
</dbReference>
<dbReference type="CDD" id="cd05748">
    <property type="entry name" value="Ig_Titin_like"/>
    <property type="match status" value="1"/>
</dbReference>
<keyword evidence="12" id="KW-1185">Reference proteome</keyword>
<feature type="domain" description="Ig-like" evidence="9">
    <location>
        <begin position="677"/>
        <end position="765"/>
    </location>
</feature>
<feature type="domain" description="Ig-like" evidence="9">
    <location>
        <begin position="3047"/>
        <end position="3138"/>
    </location>
</feature>
<feature type="domain" description="Fibronectin type-III" evidence="10">
    <location>
        <begin position="2653"/>
        <end position="2748"/>
    </location>
</feature>
<sequence length="5138" mass="570083">MERILSLLALYPKTWENLTQSSYWPNRENTQSVGIISQKMGKLDTTFILAEWREYSGGIKMGAGDDIAPRFTQKPSLKQEDNGNRLVFTCALEASPKPEINWFRGTTPLEESDRIKMRVENPGGNTYNVLMDITGVTQADGGSYKVVAKNNLGEMSASINLNFNAPGQNQQDGIAPNFTQKPVIRQEDGGKRMLFECQLTADPAPAIQWFRDSTALVASDRLKMDTKQKGPKEYTITLEISNVSPSDAGSYRVTAKNALGESNATIGLNFDVGAAKAQGSPPAFVQKPTIRQANKNIIIECKLSSNPAPQITWLLNNAMIESGGRHTITQNVADNVYVLALEIANIGIQDGGEYKVLAKNARGEAVATINLNLEGKKPQAPSGKAPHFLQKPTIKQQANLLVMTCILEAKPAPAIKWFRETQGLTDGGRYIIKLENDSKTPDGFIATLQIKDPKPEDGGAYKCTATNDSGESNANITLNFSGAQAGKAGGKAPVFKEKPKVSQEGGGKNLVIECKCTASPKPSLTWYKDNQSLTETNRVKSSNFTKEDGGVYKVTAKNDSGEGTANITINLESAAPKPQEVKEDSSLQKPAAPTGDAPTLVDKPIVKLENNGQILTIRFIIKAAAKPTATWIAAGLPPSDRDSGVYKTNIKTPQGEVTGETKINIKELLSAVKGDPPKFTMKLAPKNITEGETVELSAKVTGTEPLQINWNKDKKPIEGSNNVKIAFARGVATLNIAKASPGDAGMYSVDAKNQHGSASCSATLGVKEAAKPVEEKVEEKKESKPAESKKPADAAKPEDKKEAAKPVEEKVEKKESKPAESKKPADAAKPQDKKEAAKPVEEKVEKKESKPAESKKPADAAKPQDKKEAAKPVEEKVEKKESKPAESKKPADAAKPQDKKEPAPKPEEKKATPKPKEEPKQKVEPKTKQPEKPTVKKEEPKETKPEPKETKKPEKKSEEKPEPKKDKPVEKPKEPSPAPPQQKKKLSIAPSIVVDDDTPKVVGKSKKADSRKPTLYAKKPSIIVEEDDRLADDEEDSLHNGLVPSGSEDELIKVTTIDVIEKKEKGEGRKVGVHKEKDKDVKIEGPTHKIKDKPTNQSIIEGEPLRMRIGLEVLPDKPLPSIKFFRAGREIREDSRTNYGIKDNQALLQVKKTRFTDEAKYMLQLEQEGVVVDKVVWSVFIKDPKDQAMDFRSLLKHREGKGKKNDDEDIDWGMLKPVEQKRRMSQIEVTKMALKKVESDSEEEREPNVDDTVPSSRRESNASESECVRSQTRSRSQTPSVDISHPPLRRGSSQAKGVDFYENLEIRCKSGAQKRRVSAQSEPEPFKVQLKHRETEQKAGSCRSRTGSRRQSVDESNKLEVPGVIPKKTLSAEKLDTIEAQQQQRRASMQGRRMSLVEAIPDWPSLKHAEKEAEKPEKWIKELIDIKVTEGKESVMFDAKFCKPDAPFRWYKNKQEIFHGEKYHLIQDGEDFKCVVNNIKLEDNGKYILECGKGPLKTSAWLYVDEKPPEYYFTQKLPEKYGIQRKKEGMLECFVSDNKAKVRWYKDGTLVEYEQGKTEIRRRENRCILSFPEMSKDYEGFYECKITIGEAVTTCNLKCDEPEWEFMKKLEDVEGQERQRAIFECDVSDPEAEVSWFRDDKELKPGGKYEFVKDNFKRRLAIKNCSSRDEGKYACKMQSKETAARLFVEPDIKFFKKLENKKEKETGTLQLDCKASNPNNAPVQWLKDGEPINKDDSRFEISKKGEIMKMIVKNLVESDAGEYTCQVGERTTKCNVQIEELPKPPKVDFSRIPKEVKLKKGETLKLDVPFVGTPMPTVDWARDGQVLSDRDTDIETKDKSTHLCIPSVVRGDTGEYCVTLENEVGTEKVPINVIVMDKPGRPKGPLDIVDVFADRAALLWDRPDDDGGTPITHYVVEMKEAGKDWKKVCDTDDIEIDVADLKEGNKYTFRVAAVNEMGQSDWLEADDEILAKDPWDPADPPGDPKIIDYDKDYAEIEWTPPENENGAPVDAYLIEYREKGKGDDDWKKVKGTVEDLVEGKEYEFRVKAHNKAGLSEPSMVSPPVKTRARKVKPRIMDKNDLKPVRIKVGQSFSLPVNFIGEPAPDVVWSVKLVDGSTETLSNGDNTAISVAPKDSTITRKECPRQNTGIYKITVENKHGQDSAEVEVVVLGPPSKPKGPLDVTDVTKNSAKLGWQAPEDDGGVPIDGYRVEKMDMEKGRWETVKTTRKPELEVPKLLEGHKYKFRVIAESPNGDSEPLELSDPITAKNPFDEPFPPGQPSVKEQDRDHITIRWEPPENDGGAPITGYEVERKEPKSNRWVKVSKSPVKIPEFEDTKVTANKEYEYRVTAINEAGPSGPSMPSKAITAKPAKEAPKVDLTSLFGAKEVRVRAGEPLKLNLGITGAPTPTVTWTKGGKPVNRAITKNSDEDASLEIPKTERGDSGKYVVTVENENGSDTAEIPVIVLDKPGAPEGPLQVSDVMADSCKLAWKPPVEDGNSPIMGYVVEKCEEGSDFWERAPGVVQGESHKITGLKDGTKYKFRVKAENMYGLGDALETDKPVLAKNPFDTPDAPSDLEIESYDKRTCNLKWKKPLSDGGNPIKGYVVEKKDKRGDWTPCNSFPINDTKFAVMNLREGQIVEFRVKAVNDGVEAGAPGQPNVDEITKKSVTLSWAKPKDDGGSKILGYVIEKKKKGEDDWGECLEVPEYQNQATVPNLREGDEYEFRVRAVNSLGPGQPSKPTGIIKAEDQPCRPTLDLSGVKDITVQAGQDIRIRIPYTGVPKPKATWSNGDNEIDNPRTTCVLEKDEAVLTTMKAVRADTGRYKIELKNPSGTGVGTLNVTVLDKPGKPEGPLEASDIRGETLTLNWKAPKDDGGERVSRYIVEKKKKGDPKWSKIGGFVSTPTAEVRNLEPGQEYEFRVMAENSNGVSEPIETENPVLAKLPYDKPSAPGTPKCKTTTEESITLTWSPPKKDGGNPISGYVLERKEKGDNKWTKCSFADIPDTEFTVKGLKEGKEYDFRVAAVNNAGPGDYSETTAPIKAQPPPMAPKVSPEFIPRDIVVKRGKPFKIAVPYNGNPVPTTEWSNNGLSVSEQPGRVSFINKPGTVTLDNKSAEKGDSGKYNLIMRNELGFDTVTLNVQVVDSPGKPEGPFTASDVTPDGCILSWNPPKEDGGSPISNYVVERQDQRTGDWVTCSKFVRGTTYEVLNLSEGHEYKFRVSAENEYGVSEPLEMRETVVAQHPWTAPDAPSNLKVADVDSNNVGLTWEKPKNDGGKKITGYVVEYKEPDGVRWKTATDFPCPNPDFTVDGLEKGKEYEFRVRAKNAAGLSEPSRTTGPVLVKPKYTHAYPPGIPSVTNVGRTFAELEWDKPTKDGGSKIKGYIIEKKPRDSDVWQRVNDALAIDTKYLVPDLVENTDMEFRIIAVNAAGNSQPSAASSPVKIKEKIVGHGPEFMKKLQNTKAPVGGEAVFSVTVDGKPAPEITWYKNGIPLANTSHSRMKQSGDVYTLTLNDVTESDKGQITAEIKNSLGTESSSCDFKVLSPPRIDKDVRDQNLQAGEPWKLKLPLSGDGPFEVKVKKDNKDVPESDNFRIQVYDDFCTISLKDANLDDSGAYKIEVSNESGSAACGFKMNVQGVPGSPVGPLNVAEITKSSCHLSWKPPRVDGGSKIQGYLVERQEVGKPYWSTVASRCKDTAIDVQGLYENNQYLFRVSAVNDIGQSEPLTAENPIIAKMPYNTPSSPGIPEVEEVGGDFVSLTWAKPSSDGGGKITGYWVDKREHGKNDWIRANAQPCITNILNIPNLIEDRRYEFRVFAENGAAAVVPEFTQGLRKAHAVEGKTARFECAVTGTPKPEISFKGSREIFDGDKYQISEEGDTLSLVVRDVFGEDQDEYLVKATNHGGSKTSRADLEISSPPKINVPQRFREVSAYEKGEDVVLKIPFTGNPKPTVKWLRDNTEVSGHRYHIDVTDRHTLLTIKSATKDDTGPWRLQLDNNLGTDSALIKIQINDRPDKPRFPVVENVLSDSCTLSWKAPLDDGGSYVSDYVIEKLELPSSSWARVGTNRLTVHNVTGLTPGNEYQFRVSAENLYGRSEPSEPSKTVKTEQVSERRRGKDDEFGRRQRGKYDGPKIADYDKLYYDLWKKYVPQPVEVKQESVYDYYDILEELGSGAFGVVHRCVEKSTGRVFVAKFINTPYPLDKYTVKNEINMMNNLHHPKLLNLKDAFEDKTEMVLILEFLAGGELFDRIAAEDYKMSEAEVINYMIQVCNGLQHMHENSIVHLDIKPENVMCETKKSNNVKIIDFGLATKLNPDEMVKVTTATAEFAAPEIVDHEPVGFYTDMWAVGVLAYVLLSGLSPFAGEDDLETLDNVRSGDWDFDTDAFANVSEEGKDFIKKLLIKQPQARMTVHQSLEHPWLKGDHSDRTHRIPSSRYDKIRAKIRERYADWPMPMPAIGRIANYSSLRKHNPKEYCIYDAYFDRREAIPRFIRKPRTCNVTEGQIAKFDCKIIAASPPIVTWHFDNVQLTQSVKYMQKYRGREYELKISRVKMEDKGEYVVKAENSFGKREELGILKVDAAPEQPAIDRDYSRSTRRSFSEVKEYSPPDLDHKPDIDFNLRPRVIQSGGEFKLSTVVDATPPPTVTWYKDGRELQSNDHISIQYFHGVCTLEISSAKVDDTGVYRCLAINSLGEKETSSKVIVEDRAGSGKLRRGSLSLTPSSYSVSSTPRESNLTSSNMYDTSSYQTTSSSYYTPSYSTSSYSSMASPFSSRRMSNLANKYSSDSSYKYSTLSSPRSSGFGSSYTTDYSPSRSSRSSKYGTSSYSTGTRRTKRNDVTAPHFDGDLSPKTLTDGERLTLRCNVSGNPEPDVEWFRDGQNVKLIDTITTKNRAGLCSLSVIEVTGVDAGEYKCIAINDGGRAEVSARVNVQSGVRLAKAPAPDQPLFVRPPQGLSVADGERAVIECRVKGNAELTWYRGNEVIPHNDDFRYEASGEVRRLVIAEVFPEDSGVYRAEAANESGTATSSFTIHVNVPEEEPLGPVFLEFPRSQHVDEGAKVVFTCALDEAHTVTWLKGSQVLDDSGRYRISFGDGRSSLTIPAALAPDAGVFSVEANNHRGNSLWTFTLGVFVSSSPCADVDVVKLIKSIQ</sequence>
<dbReference type="InterPro" id="IPR050964">
    <property type="entry name" value="Striated_Muscle_Regulatory"/>
</dbReference>
<comment type="similarity">
    <text evidence="1">Belongs to the protein kinase superfamily. CAMK Ser/Thr protein kinase family.</text>
</comment>
<dbReference type="InterPro" id="IPR036179">
    <property type="entry name" value="Ig-like_dom_sf"/>
</dbReference>
<dbReference type="SMART" id="SM00060">
    <property type="entry name" value="FN3"/>
    <property type="match status" value="15"/>
</dbReference>
<dbReference type="InterPro" id="IPR003961">
    <property type="entry name" value="FN3_dom"/>
</dbReference>
<feature type="domain" description="Ig-like" evidence="9">
    <location>
        <begin position="2374"/>
        <end position="2463"/>
    </location>
</feature>
<feature type="compositionally biased region" description="Low complexity" evidence="7">
    <location>
        <begin position="1262"/>
        <end position="1278"/>
    </location>
</feature>
<feature type="domain" description="Ig-like" evidence="9">
    <location>
        <begin position="176"/>
        <end position="267"/>
    </location>
</feature>
<feature type="domain" description="Ig-like" evidence="9">
    <location>
        <begin position="3820"/>
        <end position="3909"/>
    </location>
</feature>
<feature type="domain" description="Protein kinase" evidence="8">
    <location>
        <begin position="4156"/>
        <end position="4411"/>
    </location>
</feature>
<dbReference type="InterPro" id="IPR008271">
    <property type="entry name" value="Ser/Thr_kinase_AS"/>
</dbReference>
<feature type="compositionally biased region" description="Acidic residues" evidence="7">
    <location>
        <begin position="1026"/>
        <end position="1036"/>
    </location>
</feature>
<dbReference type="PROSITE" id="PS50835">
    <property type="entry name" value="IG_LIKE"/>
    <property type="match status" value="20"/>
</dbReference>
<evidence type="ECO:0000256" key="1">
    <source>
        <dbReference type="ARBA" id="ARBA00006692"/>
    </source>
</evidence>
<evidence type="ECO:0000256" key="7">
    <source>
        <dbReference type="SAM" id="MobiDB-lite"/>
    </source>
</evidence>
<feature type="region of interest" description="Disordered" evidence="7">
    <location>
        <begin position="1233"/>
        <end position="1296"/>
    </location>
</feature>
<evidence type="ECO:0000259" key="10">
    <source>
        <dbReference type="PROSITE" id="PS50853"/>
    </source>
</evidence>
<dbReference type="SUPFAM" id="SSF48726">
    <property type="entry name" value="Immunoglobulin"/>
    <property type="match status" value="25"/>
</dbReference>
<feature type="domain" description="Ig-like" evidence="9">
    <location>
        <begin position="1509"/>
        <end position="1594"/>
    </location>
</feature>
<dbReference type="InterPro" id="IPR036116">
    <property type="entry name" value="FN3_sf"/>
</dbReference>
<dbReference type="InterPro" id="IPR017441">
    <property type="entry name" value="Protein_kinase_ATP_BS"/>
</dbReference>
<feature type="domain" description="Fibronectin type-III" evidence="10">
    <location>
        <begin position="3246"/>
        <end position="3341"/>
    </location>
</feature>
<keyword evidence="5" id="KW-0393">Immunoglobulin domain</keyword>
<dbReference type="PROSITE" id="PS50011">
    <property type="entry name" value="PROTEIN_KINASE_DOM"/>
    <property type="match status" value="1"/>
</dbReference>
<feature type="domain" description="Fibronectin type-III" evidence="10">
    <location>
        <begin position="2571"/>
        <end position="2652"/>
    </location>
</feature>
<feature type="binding site" evidence="6">
    <location>
        <position position="4185"/>
    </location>
    <ligand>
        <name>ATP</name>
        <dbReference type="ChEBI" id="CHEBI:30616"/>
    </ligand>
</feature>
<keyword evidence="4 6" id="KW-0067">ATP-binding</keyword>
<dbReference type="SMART" id="SM00220">
    <property type="entry name" value="S_TKc"/>
    <property type="match status" value="1"/>
</dbReference>
<feature type="domain" description="Ig-like" evidence="9">
    <location>
        <begin position="1602"/>
        <end position="1687"/>
    </location>
</feature>
<dbReference type="EMBL" id="CP111015">
    <property type="protein sequence ID" value="WAR03836.1"/>
    <property type="molecule type" value="Genomic_DNA"/>
</dbReference>
<feature type="domain" description="Ig-like" evidence="9">
    <location>
        <begin position="4604"/>
        <end position="4692"/>
    </location>
</feature>
<dbReference type="PROSITE" id="PS00108">
    <property type="entry name" value="PROTEIN_KINASE_ST"/>
    <property type="match status" value="1"/>
</dbReference>
<feature type="compositionally biased region" description="Low complexity" evidence="7">
    <location>
        <begin position="4733"/>
        <end position="4745"/>
    </location>
</feature>
<dbReference type="Gene3D" id="3.30.200.20">
    <property type="entry name" value="Phosphorylase Kinase, domain 1"/>
    <property type="match status" value="1"/>
</dbReference>
<evidence type="ECO:0000259" key="9">
    <source>
        <dbReference type="PROSITE" id="PS50835"/>
    </source>
</evidence>
<feature type="domain" description="Fibronectin type-III" evidence="10">
    <location>
        <begin position="4009"/>
        <end position="4102"/>
    </location>
</feature>
<feature type="domain" description="Fibronectin type-III" evidence="10">
    <location>
        <begin position="3347"/>
        <end position="3442"/>
    </location>
</feature>
<evidence type="ECO:0000256" key="5">
    <source>
        <dbReference type="ARBA" id="ARBA00023319"/>
    </source>
</evidence>
<dbReference type="PROSITE" id="PS50853">
    <property type="entry name" value="FN3"/>
    <property type="match status" value="15"/>
</dbReference>
<dbReference type="CDD" id="cd00096">
    <property type="entry name" value="Ig"/>
    <property type="match status" value="4"/>
</dbReference>
<feature type="region of interest" description="Disordered" evidence="7">
    <location>
        <begin position="4702"/>
        <end position="4745"/>
    </location>
</feature>
<dbReference type="SMART" id="SM00409">
    <property type="entry name" value="IG"/>
    <property type="match status" value="24"/>
</dbReference>
<organism evidence="11 12">
    <name type="scientific">Mya arenaria</name>
    <name type="common">Soft-shell clam</name>
    <dbReference type="NCBI Taxonomy" id="6604"/>
    <lineage>
        <taxon>Eukaryota</taxon>
        <taxon>Metazoa</taxon>
        <taxon>Spiralia</taxon>
        <taxon>Lophotrochozoa</taxon>
        <taxon>Mollusca</taxon>
        <taxon>Bivalvia</taxon>
        <taxon>Autobranchia</taxon>
        <taxon>Heteroconchia</taxon>
        <taxon>Euheterodonta</taxon>
        <taxon>Imparidentia</taxon>
        <taxon>Neoheterodontei</taxon>
        <taxon>Myida</taxon>
        <taxon>Myoidea</taxon>
        <taxon>Myidae</taxon>
        <taxon>Mya</taxon>
    </lineage>
</organism>
<feature type="domain" description="Fibronectin type-III" evidence="10">
    <location>
        <begin position="2471"/>
        <end position="2565"/>
    </location>
</feature>
<evidence type="ECO:0000259" key="8">
    <source>
        <dbReference type="PROSITE" id="PS50011"/>
    </source>
</evidence>
<feature type="region of interest" description="Disordered" evidence="7">
    <location>
        <begin position="4086"/>
        <end position="4121"/>
    </location>
</feature>
<feature type="domain" description="Fibronectin type-III" evidence="10">
    <location>
        <begin position="3737"/>
        <end position="3834"/>
    </location>
</feature>
<dbReference type="CDD" id="cd00063">
    <property type="entry name" value="FN3"/>
    <property type="match status" value="15"/>
</dbReference>
<feature type="domain" description="Ig-like" evidence="9">
    <location>
        <begin position="5031"/>
        <end position="5117"/>
    </location>
</feature>
<evidence type="ECO:0000313" key="12">
    <source>
        <dbReference type="Proteomes" id="UP001164746"/>
    </source>
</evidence>
<feature type="domain" description="Fibronectin type-III" evidence="10">
    <location>
        <begin position="2948"/>
        <end position="3043"/>
    </location>
</feature>
<dbReference type="PANTHER" id="PTHR13817:SF151">
    <property type="entry name" value="TITIN"/>
    <property type="match status" value="1"/>
</dbReference>
<dbReference type="SMART" id="SM00408">
    <property type="entry name" value="IGc2"/>
    <property type="match status" value="19"/>
</dbReference>
<feature type="region of interest" description="Disordered" evidence="7">
    <location>
        <begin position="572"/>
        <end position="599"/>
    </location>
</feature>
<dbReference type="PRINTS" id="PR00014">
    <property type="entry name" value="FNTYPEIII"/>
</dbReference>
<feature type="domain" description="Ig-like" evidence="9">
    <location>
        <begin position="4934"/>
        <end position="5020"/>
    </location>
</feature>
<dbReference type="Gene3D" id="2.60.40.10">
    <property type="entry name" value="Immunoglobulins"/>
    <property type="match status" value="40"/>
</dbReference>
<keyword evidence="3 6" id="KW-0547">Nucleotide-binding</keyword>
<feature type="compositionally biased region" description="Low complexity" evidence="7">
    <location>
        <begin position="4706"/>
        <end position="4720"/>
    </location>
</feature>
<feature type="region of interest" description="Disordered" evidence="7">
    <location>
        <begin position="1026"/>
        <end position="1045"/>
    </location>
</feature>
<feature type="compositionally biased region" description="Low complexity" evidence="7">
    <location>
        <begin position="4775"/>
        <end position="4819"/>
    </location>
</feature>
<dbReference type="Pfam" id="PF00069">
    <property type="entry name" value="Pkinase"/>
    <property type="match status" value="1"/>
</dbReference>